<dbReference type="InterPro" id="IPR014746">
    <property type="entry name" value="Gln_synth/guanido_kin_cat_dom"/>
</dbReference>
<dbReference type="InterPro" id="IPR008146">
    <property type="entry name" value="Gln_synth_cat_dom"/>
</dbReference>
<dbReference type="Proteomes" id="UP000717328">
    <property type="component" value="Unassembled WGS sequence"/>
</dbReference>
<dbReference type="Gene3D" id="3.30.590.10">
    <property type="entry name" value="Glutamine synthetase/guanido kinase, catalytic domain"/>
    <property type="match status" value="1"/>
</dbReference>
<dbReference type="GO" id="GO:0004356">
    <property type="term" value="F:glutamine synthetase activity"/>
    <property type="evidence" value="ECO:0007669"/>
    <property type="project" value="InterPro"/>
</dbReference>
<evidence type="ECO:0000313" key="7">
    <source>
        <dbReference type="Proteomes" id="UP000717328"/>
    </source>
</evidence>
<accession>A0A9P7K4P4</accession>
<name>A0A9P7K4P4_9AGAR</name>
<comment type="caution">
    <text evidence="6">The sequence shown here is derived from an EMBL/GenBank/DDBJ whole genome shotgun (WGS) entry which is preliminary data.</text>
</comment>
<dbReference type="PANTHER" id="PTHR43785">
    <property type="entry name" value="GAMMA-GLUTAMYLPUTRESCINE SYNTHETASE"/>
    <property type="match status" value="1"/>
</dbReference>
<dbReference type="Pfam" id="PF00120">
    <property type="entry name" value="Gln-synt_C"/>
    <property type="match status" value="1"/>
</dbReference>
<dbReference type="SUPFAM" id="SSF55931">
    <property type="entry name" value="Glutamine synthetase/guanido kinase"/>
    <property type="match status" value="1"/>
</dbReference>
<dbReference type="EMBL" id="JABCKI010005947">
    <property type="protein sequence ID" value="KAG5636329.1"/>
    <property type="molecule type" value="Genomic_DNA"/>
</dbReference>
<dbReference type="PANTHER" id="PTHR43785:SF2">
    <property type="entry name" value="TYPE-1 GLUTAMINE SYNTHETASE 1"/>
    <property type="match status" value="1"/>
</dbReference>
<dbReference type="SUPFAM" id="SSF54368">
    <property type="entry name" value="Glutamine synthetase, N-terminal domain"/>
    <property type="match status" value="1"/>
</dbReference>
<gene>
    <name evidence="6" type="ORF">H0H81_008413</name>
</gene>
<sequence length="454" mass="49257">MTSDFDHGVDYSPLTRTTTISVKQLLEPSLGISYVRLQWVDLINNVRCRVIPLSYFTKLLESSRPGVGVAKVCLGLVYLMSAQGFAPAGEYLYVPDLSTIRLCPYAPGEVSIMGWFQEKTPYPGVDNKLTTDVALCPRATLKRVLKESSDAGVDFLVGFESEFILLKSTKPVEAASYHSWTATNGFPSGSVVAATVKEIADGIQASGIELQMYHAEAAPGQYEMVTGPLAPLEAADALVHTREIITNTAAKHGLRATFAPRIYMDSAGSSAHTHISVHSKSNQKVSDKLSPLESSFLASILENLPALTALTLPTPASYKRMTDGVWSGGTYVNWGTENREAPVRLSNATSPSSRNFEVRFVDGTANPYVALAGILGVGFSGIRTQAVLTMKDCDGLTKTAAQMTEDERRALGITRRMALTWEEARANLAANQLLKDHVLGPEFTEKYLAVNQVR</sequence>
<keyword evidence="2" id="KW-0436">Ligase</keyword>
<dbReference type="InterPro" id="IPR036651">
    <property type="entry name" value="Gln_synt_N_sf"/>
</dbReference>
<reference evidence="6" key="1">
    <citation type="submission" date="2021-02" db="EMBL/GenBank/DDBJ databases">
        <authorList>
            <person name="Nieuwenhuis M."/>
            <person name="Van De Peppel L.J.J."/>
        </authorList>
    </citation>
    <scope>NUCLEOTIDE SEQUENCE</scope>
    <source>
        <strain evidence="6">D49</strain>
    </source>
</reference>
<evidence type="ECO:0000259" key="5">
    <source>
        <dbReference type="PROSITE" id="PS51987"/>
    </source>
</evidence>
<evidence type="ECO:0000256" key="2">
    <source>
        <dbReference type="ARBA" id="ARBA00022598"/>
    </source>
</evidence>
<evidence type="ECO:0000256" key="3">
    <source>
        <dbReference type="PROSITE-ProRule" id="PRU01331"/>
    </source>
</evidence>
<dbReference type="GO" id="GO:0006542">
    <property type="term" value="P:glutamine biosynthetic process"/>
    <property type="evidence" value="ECO:0007669"/>
    <property type="project" value="InterPro"/>
</dbReference>
<feature type="domain" description="GS catalytic" evidence="5">
    <location>
        <begin position="137"/>
        <end position="454"/>
    </location>
</feature>
<dbReference type="Gene3D" id="3.10.20.70">
    <property type="entry name" value="Glutamine synthetase, N-terminal domain"/>
    <property type="match status" value="1"/>
</dbReference>
<reference evidence="6" key="2">
    <citation type="submission" date="2021-10" db="EMBL/GenBank/DDBJ databases">
        <title>Phylogenomics reveals ancestral predisposition of the termite-cultivated fungus Termitomyces towards a domesticated lifestyle.</title>
        <authorList>
            <person name="Auxier B."/>
            <person name="Grum-Grzhimaylo A."/>
            <person name="Cardenas M.E."/>
            <person name="Lodge J.D."/>
            <person name="Laessoe T."/>
            <person name="Pedersen O."/>
            <person name="Smith M.E."/>
            <person name="Kuyper T.W."/>
            <person name="Franco-Molano E.A."/>
            <person name="Baroni T.J."/>
            <person name="Aanen D.K."/>
        </authorList>
    </citation>
    <scope>NUCLEOTIDE SEQUENCE</scope>
    <source>
        <strain evidence="6">D49</strain>
    </source>
</reference>
<evidence type="ECO:0000313" key="6">
    <source>
        <dbReference type="EMBL" id="KAG5636329.1"/>
    </source>
</evidence>
<dbReference type="SMART" id="SM01230">
    <property type="entry name" value="Gln-synt_C"/>
    <property type="match status" value="1"/>
</dbReference>
<dbReference type="OrthoDB" id="3364440at2759"/>
<evidence type="ECO:0000256" key="1">
    <source>
        <dbReference type="ARBA" id="ARBA00021364"/>
    </source>
</evidence>
<dbReference type="PROSITE" id="PS51987">
    <property type="entry name" value="GS_CATALYTIC"/>
    <property type="match status" value="1"/>
</dbReference>
<keyword evidence="7" id="KW-1185">Reference proteome</keyword>
<dbReference type="AlphaFoldDB" id="A0A9P7K4P4"/>
<evidence type="ECO:0000256" key="4">
    <source>
        <dbReference type="RuleBase" id="RU000384"/>
    </source>
</evidence>
<comment type="similarity">
    <text evidence="3 4">Belongs to the glutamine synthetase family.</text>
</comment>
<protein>
    <recommendedName>
        <fullName evidence="1">Glutamine synthetase</fullName>
    </recommendedName>
</protein>
<organism evidence="6 7">
    <name type="scientific">Sphagnurus paluster</name>
    <dbReference type="NCBI Taxonomy" id="117069"/>
    <lineage>
        <taxon>Eukaryota</taxon>
        <taxon>Fungi</taxon>
        <taxon>Dikarya</taxon>
        <taxon>Basidiomycota</taxon>
        <taxon>Agaricomycotina</taxon>
        <taxon>Agaricomycetes</taxon>
        <taxon>Agaricomycetidae</taxon>
        <taxon>Agaricales</taxon>
        <taxon>Tricholomatineae</taxon>
        <taxon>Lyophyllaceae</taxon>
        <taxon>Sphagnurus</taxon>
    </lineage>
</organism>
<proteinExistence type="inferred from homology"/>